<feature type="compositionally biased region" description="Low complexity" evidence="1">
    <location>
        <begin position="403"/>
        <end position="413"/>
    </location>
</feature>
<evidence type="ECO:0000313" key="3">
    <source>
        <dbReference type="Proteomes" id="UP000283509"/>
    </source>
</evidence>
<feature type="region of interest" description="Disordered" evidence="1">
    <location>
        <begin position="1"/>
        <end position="131"/>
    </location>
</feature>
<feature type="compositionally biased region" description="Low complexity" evidence="1">
    <location>
        <begin position="357"/>
        <end position="366"/>
    </location>
</feature>
<dbReference type="Proteomes" id="UP000283509">
    <property type="component" value="Unassembled WGS sequence"/>
</dbReference>
<feature type="region of interest" description="Disordered" evidence="1">
    <location>
        <begin position="189"/>
        <end position="212"/>
    </location>
</feature>
<dbReference type="PRINTS" id="PR01217">
    <property type="entry name" value="PRICHEXTENSN"/>
</dbReference>
<keyword evidence="3" id="KW-1185">Reference proteome</keyword>
<feature type="compositionally biased region" description="Pro residues" evidence="1">
    <location>
        <begin position="33"/>
        <end position="125"/>
    </location>
</feature>
<proteinExistence type="predicted"/>
<protein>
    <submittedName>
        <fullName evidence="2">Uncharacterized protein</fullName>
    </submittedName>
</protein>
<evidence type="ECO:0000313" key="2">
    <source>
        <dbReference type="EMBL" id="ROT80025.1"/>
    </source>
</evidence>
<feature type="compositionally biased region" description="Basic residues" evidence="1">
    <location>
        <begin position="414"/>
        <end position="424"/>
    </location>
</feature>
<accession>A0A3R7PAC6</accession>
<feature type="region of interest" description="Disordered" evidence="1">
    <location>
        <begin position="403"/>
        <end position="424"/>
    </location>
</feature>
<organism evidence="2 3">
    <name type="scientific">Penaeus vannamei</name>
    <name type="common">Whiteleg shrimp</name>
    <name type="synonym">Litopenaeus vannamei</name>
    <dbReference type="NCBI Taxonomy" id="6689"/>
    <lineage>
        <taxon>Eukaryota</taxon>
        <taxon>Metazoa</taxon>
        <taxon>Ecdysozoa</taxon>
        <taxon>Arthropoda</taxon>
        <taxon>Crustacea</taxon>
        <taxon>Multicrustacea</taxon>
        <taxon>Malacostraca</taxon>
        <taxon>Eumalacostraca</taxon>
        <taxon>Eucarida</taxon>
        <taxon>Decapoda</taxon>
        <taxon>Dendrobranchiata</taxon>
        <taxon>Penaeoidea</taxon>
        <taxon>Penaeidae</taxon>
        <taxon>Penaeus</taxon>
    </lineage>
</organism>
<dbReference type="OrthoDB" id="10264378at2759"/>
<dbReference type="AlphaFoldDB" id="A0A3R7PAC6"/>
<reference evidence="2 3" key="1">
    <citation type="submission" date="2018-04" db="EMBL/GenBank/DDBJ databases">
        <authorList>
            <person name="Zhang X."/>
            <person name="Yuan J."/>
            <person name="Li F."/>
            <person name="Xiang J."/>
        </authorList>
    </citation>
    <scope>NUCLEOTIDE SEQUENCE [LARGE SCALE GENOMIC DNA]</scope>
    <source>
        <tissue evidence="2">Muscle</tissue>
    </source>
</reference>
<sequence length="463" mass="48815">MRGLGDSGRAAAGQAISCSSSPPFRLKNLTPSPALPQPPPPSFTLPRPPHPCPPQPPPPLPPSAPPLHCPHPDPPLPPFPPLPSSAPPSPPLPPLPSSAPSPCPPSAPSLPFPPQPPLLPRPPQTPAVRCRPLTPPLQTCSLCNLGDSVCANKRAISGGPLEGGAGGGRRRCVKDQKGEGWRGRCVESLGVGQGEDTGGGGERGRGKGSVFRPHNDRDCRWCHARSPPPARLAGSATGLPEGVPPSDRDLDAVERGVAVHVHVHHPDRHAGGHVLTAVPTRRPLREPSPSPRAGAGGTRTPWGPVGSAPTLPHPAHEHALPLTFRGHLPALSPPRRRRPGPAEPTAPPRPRRRARARSTAPRATSTPAEIATAFGIAKDSMHLSEDFLFVRGTKKPPALRASRAAAGRPSAACRSRRRREARVRRQRLRRNGTKTWNAIGTADFVTASPRLSWLHGAPSCRVS</sequence>
<reference evidence="2 3" key="2">
    <citation type="submission" date="2019-01" db="EMBL/GenBank/DDBJ databases">
        <title>The decoding of complex shrimp genome reveals the adaptation for benthos swimmer, frequently molting mechanism and breeding impact on genome.</title>
        <authorList>
            <person name="Sun Y."/>
            <person name="Gao Y."/>
            <person name="Yu Y."/>
        </authorList>
    </citation>
    <scope>NUCLEOTIDE SEQUENCE [LARGE SCALE GENOMIC DNA]</scope>
    <source>
        <tissue evidence="2">Muscle</tissue>
    </source>
</reference>
<feature type="region of interest" description="Disordered" evidence="1">
    <location>
        <begin position="277"/>
        <end position="366"/>
    </location>
</feature>
<evidence type="ECO:0000256" key="1">
    <source>
        <dbReference type="SAM" id="MobiDB-lite"/>
    </source>
</evidence>
<comment type="caution">
    <text evidence="2">The sequence shown here is derived from an EMBL/GenBank/DDBJ whole genome shotgun (WGS) entry which is preliminary data.</text>
</comment>
<gene>
    <name evidence="2" type="ORF">C7M84_001250</name>
</gene>
<dbReference type="EMBL" id="QCYY01001165">
    <property type="protein sequence ID" value="ROT80025.1"/>
    <property type="molecule type" value="Genomic_DNA"/>
</dbReference>
<name>A0A3R7PAC6_PENVA</name>
<feature type="compositionally biased region" description="Gly residues" evidence="1">
    <location>
        <begin position="191"/>
        <end position="201"/>
    </location>
</feature>